<dbReference type="Proteomes" id="UP000429607">
    <property type="component" value="Unassembled WGS sequence"/>
</dbReference>
<evidence type="ECO:0000313" key="2">
    <source>
        <dbReference type="Proteomes" id="UP000429607"/>
    </source>
</evidence>
<evidence type="ECO:0008006" key="3">
    <source>
        <dbReference type="Google" id="ProtNLM"/>
    </source>
</evidence>
<sequence length="49" mass="5408">TLPKSVHAERQKVNLDAAKIQLTPAQISKLAALDEYLVTAWDPIKDHAV</sequence>
<feature type="non-terminal residue" evidence="1">
    <location>
        <position position="1"/>
    </location>
</feature>
<protein>
    <recommendedName>
        <fullName evidence="3">Aldo/keto reductase</fullName>
    </recommendedName>
</protein>
<evidence type="ECO:0000313" key="1">
    <source>
        <dbReference type="EMBL" id="KAE8961473.1"/>
    </source>
</evidence>
<name>A0A6A3GX36_9STRA</name>
<reference evidence="1 2" key="1">
    <citation type="submission" date="2018-09" db="EMBL/GenBank/DDBJ databases">
        <title>Genomic investigation of the strawberry pathogen Phytophthora fragariae indicates pathogenicity is determined by transcriptional variation in three key races.</title>
        <authorList>
            <person name="Adams T.M."/>
            <person name="Armitage A.D."/>
            <person name="Sobczyk M.K."/>
            <person name="Bates H.J."/>
            <person name="Dunwell J.M."/>
            <person name="Nellist C.F."/>
            <person name="Harrison R.J."/>
        </authorList>
    </citation>
    <scope>NUCLEOTIDE SEQUENCE [LARGE SCALE GENOMIC DNA]</scope>
    <source>
        <strain evidence="1 2">SCRP249</strain>
    </source>
</reference>
<accession>A0A6A3GX36</accession>
<organism evidence="1 2">
    <name type="scientific">Phytophthora rubi</name>
    <dbReference type="NCBI Taxonomy" id="129364"/>
    <lineage>
        <taxon>Eukaryota</taxon>
        <taxon>Sar</taxon>
        <taxon>Stramenopiles</taxon>
        <taxon>Oomycota</taxon>
        <taxon>Peronosporomycetes</taxon>
        <taxon>Peronosporales</taxon>
        <taxon>Peronosporaceae</taxon>
        <taxon>Phytophthora</taxon>
    </lineage>
</organism>
<gene>
    <name evidence="1" type="ORF">PR001_g30030</name>
</gene>
<dbReference type="EMBL" id="QXFV01006430">
    <property type="protein sequence ID" value="KAE8961473.1"/>
    <property type="molecule type" value="Genomic_DNA"/>
</dbReference>
<dbReference type="AlphaFoldDB" id="A0A6A3GX36"/>
<proteinExistence type="predicted"/>
<comment type="caution">
    <text evidence="1">The sequence shown here is derived from an EMBL/GenBank/DDBJ whole genome shotgun (WGS) entry which is preliminary data.</text>
</comment>